<evidence type="ECO:0000259" key="1">
    <source>
        <dbReference type="Pfam" id="PF13966"/>
    </source>
</evidence>
<gene>
    <name evidence="2" type="ORF">Din_033109</name>
</gene>
<protein>
    <recommendedName>
        <fullName evidence="1">Reverse transcriptase zinc-binding domain-containing protein</fullName>
    </recommendedName>
</protein>
<accession>A0A5B7B642</accession>
<dbReference type="EMBL" id="GHES01033109">
    <property type="protein sequence ID" value="MPA63668.1"/>
    <property type="molecule type" value="Transcribed_RNA"/>
</dbReference>
<feature type="domain" description="Reverse transcriptase zinc-binding" evidence="1">
    <location>
        <begin position="2"/>
        <end position="39"/>
    </location>
</feature>
<evidence type="ECO:0000313" key="2">
    <source>
        <dbReference type="EMBL" id="MPA63668.1"/>
    </source>
</evidence>
<organism evidence="2">
    <name type="scientific">Davidia involucrata</name>
    <name type="common">Dove tree</name>
    <dbReference type="NCBI Taxonomy" id="16924"/>
    <lineage>
        <taxon>Eukaryota</taxon>
        <taxon>Viridiplantae</taxon>
        <taxon>Streptophyta</taxon>
        <taxon>Embryophyta</taxon>
        <taxon>Tracheophyta</taxon>
        <taxon>Spermatophyta</taxon>
        <taxon>Magnoliopsida</taxon>
        <taxon>eudicotyledons</taxon>
        <taxon>Gunneridae</taxon>
        <taxon>Pentapetalae</taxon>
        <taxon>asterids</taxon>
        <taxon>Cornales</taxon>
        <taxon>Nyssaceae</taxon>
        <taxon>Davidia</taxon>
    </lineage>
</organism>
<name>A0A5B7B642_DAVIN</name>
<sequence>MDNLQRRGFILASRCWMCKKKEESVNHLLIHCEVPQNAWNLLLALFGCSWVFPASVKELLCCWQGAQVRKDLKKAWRMAPICLFWCIWRERNSRAFEGEEVSSHRFKGSFLSLFHFWILESYPAFVESLANFLESLRL</sequence>
<dbReference type="AlphaFoldDB" id="A0A5B7B642"/>
<reference evidence="2" key="1">
    <citation type="submission" date="2019-08" db="EMBL/GenBank/DDBJ databases">
        <title>Reference gene set and small RNA set construction with multiple tissues from Davidia involucrata Baill.</title>
        <authorList>
            <person name="Yang H."/>
            <person name="Zhou C."/>
            <person name="Li G."/>
            <person name="Wang J."/>
            <person name="Gao P."/>
            <person name="Wang M."/>
            <person name="Wang R."/>
            <person name="Zhao Y."/>
        </authorList>
    </citation>
    <scope>NUCLEOTIDE SEQUENCE</scope>
    <source>
        <tissue evidence="2">Mixed with DoveR01_LX</tissue>
    </source>
</reference>
<dbReference type="Pfam" id="PF13966">
    <property type="entry name" value="zf-RVT"/>
    <property type="match status" value="1"/>
</dbReference>
<dbReference type="InterPro" id="IPR026960">
    <property type="entry name" value="RVT-Znf"/>
</dbReference>
<proteinExistence type="predicted"/>